<keyword evidence="5" id="KW-1185">Reference proteome</keyword>
<dbReference type="EMBL" id="CATOUU010001185">
    <property type="protein sequence ID" value="CAI9978457.1"/>
    <property type="molecule type" value="Genomic_DNA"/>
</dbReference>
<dbReference type="Gene3D" id="3.80.10.10">
    <property type="entry name" value="Ribonuclease Inhibitor"/>
    <property type="match status" value="2"/>
</dbReference>
<keyword evidence="1" id="KW-0433">Leucine-rich repeat</keyword>
<comment type="caution">
    <text evidence="3">The sequence shown here is derived from an EMBL/GenBank/DDBJ whole genome shotgun (WGS) entry which is preliminary data.</text>
</comment>
<dbReference type="Pfam" id="PF12799">
    <property type="entry name" value="LRR_4"/>
    <property type="match status" value="1"/>
</dbReference>
<reference evidence="4 5" key="2">
    <citation type="submission" date="2024-07" db="EMBL/GenBank/DDBJ databases">
        <authorList>
            <person name="Akdeniz Z."/>
        </authorList>
    </citation>
    <scope>NUCLEOTIDE SEQUENCE [LARGE SCALE GENOMIC DNA]</scope>
</reference>
<gene>
    <name evidence="4" type="ORF">HINF_LOCUS17859</name>
    <name evidence="3" type="ORF">HINF_LOCUS66102</name>
</gene>
<reference evidence="3" key="1">
    <citation type="submission" date="2023-06" db="EMBL/GenBank/DDBJ databases">
        <authorList>
            <person name="Kurt Z."/>
        </authorList>
    </citation>
    <scope>NUCLEOTIDE SEQUENCE</scope>
</reference>
<evidence type="ECO:0000313" key="4">
    <source>
        <dbReference type="EMBL" id="CAL6002312.1"/>
    </source>
</evidence>
<name>A0AA86RKQ8_9EUKA</name>
<dbReference type="InterPro" id="IPR025875">
    <property type="entry name" value="Leu-rich_rpt_4"/>
</dbReference>
<evidence type="ECO:0000256" key="2">
    <source>
        <dbReference type="ARBA" id="ARBA00022737"/>
    </source>
</evidence>
<dbReference type="PROSITE" id="PS51450">
    <property type="entry name" value="LRR"/>
    <property type="match status" value="2"/>
</dbReference>
<dbReference type="PANTHER" id="PTHR46652:SF3">
    <property type="entry name" value="LEUCINE-RICH REPEAT-CONTAINING PROTEIN 9"/>
    <property type="match status" value="1"/>
</dbReference>
<evidence type="ECO:0000313" key="5">
    <source>
        <dbReference type="Proteomes" id="UP001642409"/>
    </source>
</evidence>
<evidence type="ECO:0000256" key="1">
    <source>
        <dbReference type="ARBA" id="ARBA00022614"/>
    </source>
</evidence>
<dbReference type="InterPro" id="IPR032675">
    <property type="entry name" value="LRR_dom_sf"/>
</dbReference>
<dbReference type="AlphaFoldDB" id="A0AA86RKQ8"/>
<dbReference type="Proteomes" id="UP001642409">
    <property type="component" value="Unassembled WGS sequence"/>
</dbReference>
<dbReference type="EMBL" id="CAXDID020000045">
    <property type="protein sequence ID" value="CAL6002312.1"/>
    <property type="molecule type" value="Genomic_DNA"/>
</dbReference>
<dbReference type="PANTHER" id="PTHR46652">
    <property type="entry name" value="LEUCINE-RICH REPEAT AND IQ DOMAIN-CONTAINING PROTEIN 1-RELATED"/>
    <property type="match status" value="1"/>
</dbReference>
<protein>
    <submittedName>
        <fullName evidence="3">Uncharacterized protein</fullName>
    </submittedName>
</protein>
<accession>A0AA86RKQ8</accession>
<keyword evidence="2" id="KW-0677">Repeat</keyword>
<evidence type="ECO:0000313" key="3">
    <source>
        <dbReference type="EMBL" id="CAI9978457.1"/>
    </source>
</evidence>
<dbReference type="InterPro" id="IPR001611">
    <property type="entry name" value="Leu-rich_rpt"/>
</dbReference>
<organism evidence="3">
    <name type="scientific">Hexamita inflata</name>
    <dbReference type="NCBI Taxonomy" id="28002"/>
    <lineage>
        <taxon>Eukaryota</taxon>
        <taxon>Metamonada</taxon>
        <taxon>Diplomonadida</taxon>
        <taxon>Hexamitidae</taxon>
        <taxon>Hexamitinae</taxon>
        <taxon>Hexamita</taxon>
    </lineage>
</organism>
<proteinExistence type="predicted"/>
<dbReference type="SUPFAM" id="SSF52058">
    <property type="entry name" value="L domain-like"/>
    <property type="match status" value="1"/>
</dbReference>
<dbReference type="InterPro" id="IPR050836">
    <property type="entry name" value="SDS22/Internalin_LRR"/>
</dbReference>
<sequence length="261" mass="30482">MRECGLTNIDYITQLINLEVLNLAYNQLLTINSIGSLVNLKQLDISWNNKIDISPLKDLVGLKILNLRRCALTQLIALKPLTNLQDLELSYNPNIIITELQYLKKLTHLNLENCNLVSIYVLRPVVNLEELNISKNNIVYLDAHLNEMKKLQTFRVERNLISDLKSIFKHPNYNNFDEKKSINIFNQTKPSKEEVRKAKQIIRIERQNLKLKEIPHKMHQTAFNNFKQEINAAINNARQSQIQFTANVVHLFQFMNQFGFE</sequence>